<evidence type="ECO:0000256" key="1">
    <source>
        <dbReference type="SAM" id="Coils"/>
    </source>
</evidence>
<dbReference type="Gene3D" id="3.90.1580.10">
    <property type="entry name" value="paralog of FGE (formylglycine-generating enzyme)"/>
    <property type="match status" value="1"/>
</dbReference>
<evidence type="ECO:0000259" key="3">
    <source>
        <dbReference type="Pfam" id="PF03781"/>
    </source>
</evidence>
<dbReference type="InterPro" id="IPR042095">
    <property type="entry name" value="SUMF_sf"/>
</dbReference>
<sequence>MRLGLPALLFALSPCLVATSTLTMAESSPSSVMAIDDALFSHQTQWQEAQKETQAQHTIVDNQQAELERLAQLAKTLEAQLNSAKTHLEHDYLKMIDEPELNIGASQNAYQAAWAEVKKNQQDKLAAEQALQEQQTRLSQLQTNQDVIAQKITQLKQDKLRARSERLRTELKQVGTQKVSFTNVCHASMTLQQCDQQTLELAQQKAVKQFQAWLIDETTESSLVKQHLANISLNIHLLNYKILESGFYNGNKFQTVIETQLEARPAAIAPCSLLNIETQYCFAPGENQQTKQQEVAWLNLVVRSNQYNDHVTINGIRYGSSPTEVMLPAGKHLVVVEKEGYQSFRQEVALTSDQTLRAVLHEKINELKAGDKFADTLKNNQHAPEMITLLKGQYLLGENIARQVRLDHAFALSATPITVGEFSTFIQQTGYKTDAELKNICLSVKETAIVPISGHYWKKPGFTQTAQSPAVCVSQNDANAYARWLSQQTGFKYRLPSEDEWEIAARAGSKMDYWWGNHFSAGQANTGWAGTPWSNKSTSPVRAFSTNPLGFYDMVGNVWQWTNDTRGVVKGGAWSFSPEMAKAYSQLFVAPSTSANYVGFRVLREL</sequence>
<dbReference type="SUPFAM" id="SSF56436">
    <property type="entry name" value="C-type lectin-like"/>
    <property type="match status" value="1"/>
</dbReference>
<dbReference type="Proteomes" id="UP000190834">
    <property type="component" value="Unassembled WGS sequence"/>
</dbReference>
<dbReference type="Pfam" id="PF03781">
    <property type="entry name" value="FGE-sulfatase"/>
    <property type="match status" value="1"/>
</dbReference>
<dbReference type="AlphaFoldDB" id="A0A1T4NLU8"/>
<dbReference type="GeneID" id="70581617"/>
<dbReference type="STRING" id="1123491.SAMN02745782_01367"/>
<evidence type="ECO:0000259" key="4">
    <source>
        <dbReference type="Pfam" id="PF08308"/>
    </source>
</evidence>
<dbReference type="EMBL" id="FUXB01000006">
    <property type="protein sequence ID" value="SJZ80075.1"/>
    <property type="molecule type" value="Genomic_DNA"/>
</dbReference>
<dbReference type="Pfam" id="PF08308">
    <property type="entry name" value="PEGA"/>
    <property type="match status" value="1"/>
</dbReference>
<proteinExistence type="predicted"/>
<dbReference type="InterPro" id="IPR016187">
    <property type="entry name" value="CTDL_fold"/>
</dbReference>
<protein>
    <submittedName>
        <fullName evidence="5">Formylglycine-generating enzyme, required for sulfatase activity, contains SUMF1/FGE domain</fullName>
    </submittedName>
</protein>
<feature type="coiled-coil region" evidence="1">
    <location>
        <begin position="117"/>
        <end position="144"/>
    </location>
</feature>
<keyword evidence="2" id="KW-0732">Signal</keyword>
<feature type="domain" description="PEGA" evidence="4">
    <location>
        <begin position="297"/>
        <end position="360"/>
    </location>
</feature>
<dbReference type="PANTHER" id="PTHR23150">
    <property type="entry name" value="SULFATASE MODIFYING FACTOR 1, 2"/>
    <property type="match status" value="1"/>
</dbReference>
<reference evidence="6" key="1">
    <citation type="submission" date="2017-02" db="EMBL/GenBank/DDBJ databases">
        <authorList>
            <person name="Varghese N."/>
            <person name="Submissions S."/>
        </authorList>
    </citation>
    <scope>NUCLEOTIDE SEQUENCE [LARGE SCALE GENOMIC DNA]</scope>
    <source>
        <strain evidence="6">DSM 19608</strain>
    </source>
</reference>
<name>A0A1T4NLU8_VIBCI</name>
<dbReference type="InterPro" id="IPR051043">
    <property type="entry name" value="Sulfatase_Mod_Factor_Kinase"/>
</dbReference>
<dbReference type="PANTHER" id="PTHR23150:SF19">
    <property type="entry name" value="FORMYLGLYCINE-GENERATING ENZYME"/>
    <property type="match status" value="1"/>
</dbReference>
<dbReference type="RefSeq" id="WP_078925774.1">
    <property type="nucleotide sequence ID" value="NZ_FUXB01000006.1"/>
</dbReference>
<evidence type="ECO:0000313" key="5">
    <source>
        <dbReference type="EMBL" id="SJZ80075.1"/>
    </source>
</evidence>
<dbReference type="InterPro" id="IPR013229">
    <property type="entry name" value="PEGA"/>
</dbReference>
<evidence type="ECO:0000256" key="2">
    <source>
        <dbReference type="SAM" id="SignalP"/>
    </source>
</evidence>
<dbReference type="OrthoDB" id="9768004at2"/>
<feature type="coiled-coil region" evidence="1">
    <location>
        <begin position="60"/>
        <end position="87"/>
    </location>
</feature>
<dbReference type="GO" id="GO:0120147">
    <property type="term" value="F:formylglycine-generating oxidase activity"/>
    <property type="evidence" value="ECO:0007669"/>
    <property type="project" value="TreeGrafter"/>
</dbReference>
<accession>A0A1T4NLU8</accession>
<feature type="signal peptide" evidence="2">
    <location>
        <begin position="1"/>
        <end position="18"/>
    </location>
</feature>
<evidence type="ECO:0000313" key="6">
    <source>
        <dbReference type="Proteomes" id="UP000190834"/>
    </source>
</evidence>
<feature type="chain" id="PRO_5013024297" evidence="2">
    <location>
        <begin position="19"/>
        <end position="606"/>
    </location>
</feature>
<feature type="domain" description="Sulfatase-modifying factor enzyme-like" evidence="3">
    <location>
        <begin position="383"/>
        <end position="604"/>
    </location>
</feature>
<gene>
    <name evidence="5" type="ORF">SAMN02745782_01367</name>
</gene>
<organism evidence="5 6">
    <name type="scientific">Vibrio cincinnatiensis DSM 19608</name>
    <dbReference type="NCBI Taxonomy" id="1123491"/>
    <lineage>
        <taxon>Bacteria</taxon>
        <taxon>Pseudomonadati</taxon>
        <taxon>Pseudomonadota</taxon>
        <taxon>Gammaproteobacteria</taxon>
        <taxon>Vibrionales</taxon>
        <taxon>Vibrionaceae</taxon>
        <taxon>Vibrio</taxon>
    </lineage>
</organism>
<dbReference type="InterPro" id="IPR005532">
    <property type="entry name" value="SUMF_dom"/>
</dbReference>
<keyword evidence="1" id="KW-0175">Coiled coil</keyword>
<keyword evidence="6" id="KW-1185">Reference proteome</keyword>